<dbReference type="GO" id="GO:0005886">
    <property type="term" value="C:plasma membrane"/>
    <property type="evidence" value="ECO:0007669"/>
    <property type="project" value="UniProtKB-SubCell"/>
</dbReference>
<evidence type="ECO:0000256" key="4">
    <source>
        <dbReference type="ARBA" id="ARBA00022692"/>
    </source>
</evidence>
<keyword evidence="5 8" id="KW-1133">Transmembrane helix</keyword>
<dbReference type="PANTHER" id="PTHR30566">
    <property type="entry name" value="YNAI-RELATED MECHANOSENSITIVE ION CHANNEL"/>
    <property type="match status" value="1"/>
</dbReference>
<evidence type="ECO:0000256" key="5">
    <source>
        <dbReference type="ARBA" id="ARBA00022989"/>
    </source>
</evidence>
<gene>
    <name evidence="12" type="ORF">HYY20_10635</name>
</gene>
<evidence type="ECO:0000313" key="12">
    <source>
        <dbReference type="EMBL" id="MBI2877327.1"/>
    </source>
</evidence>
<evidence type="ECO:0000256" key="7">
    <source>
        <dbReference type="SAM" id="MobiDB-lite"/>
    </source>
</evidence>
<dbReference type="AlphaFoldDB" id="A0A932CRK8"/>
<dbReference type="Pfam" id="PF21088">
    <property type="entry name" value="MS_channel_1st"/>
    <property type="match status" value="1"/>
</dbReference>
<dbReference type="InterPro" id="IPR011066">
    <property type="entry name" value="MscS_channel_C_sf"/>
</dbReference>
<evidence type="ECO:0000259" key="11">
    <source>
        <dbReference type="Pfam" id="PF21088"/>
    </source>
</evidence>
<reference evidence="12" key="1">
    <citation type="submission" date="2020-07" db="EMBL/GenBank/DDBJ databases">
        <title>Huge and variable diversity of episymbiotic CPR bacteria and DPANN archaea in groundwater ecosystems.</title>
        <authorList>
            <person name="He C.Y."/>
            <person name="Keren R."/>
            <person name="Whittaker M."/>
            <person name="Farag I.F."/>
            <person name="Doudna J."/>
            <person name="Cate J.H.D."/>
            <person name="Banfield J.F."/>
        </authorList>
    </citation>
    <scope>NUCLEOTIDE SEQUENCE</scope>
    <source>
        <strain evidence="12">NC_groundwater_672_Ag_B-0.1um_62_36</strain>
    </source>
</reference>
<dbReference type="SUPFAM" id="SSF82689">
    <property type="entry name" value="Mechanosensitive channel protein MscS (YggB), C-terminal domain"/>
    <property type="match status" value="1"/>
</dbReference>
<comment type="subcellular location">
    <subcellularLocation>
        <location evidence="1">Cell membrane</location>
        <topology evidence="1">Multi-pass membrane protein</topology>
    </subcellularLocation>
</comment>
<dbReference type="InterPro" id="IPR010920">
    <property type="entry name" value="LSM_dom_sf"/>
</dbReference>
<keyword evidence="4 8" id="KW-0812">Transmembrane</keyword>
<evidence type="ECO:0000256" key="1">
    <source>
        <dbReference type="ARBA" id="ARBA00004651"/>
    </source>
</evidence>
<dbReference type="InterPro" id="IPR011014">
    <property type="entry name" value="MscS_channel_TM-2"/>
</dbReference>
<dbReference type="Gene3D" id="2.30.30.60">
    <property type="match status" value="1"/>
</dbReference>
<dbReference type="Pfam" id="PF00924">
    <property type="entry name" value="MS_channel_2nd"/>
    <property type="match status" value="1"/>
</dbReference>
<dbReference type="InterPro" id="IPR049278">
    <property type="entry name" value="MS_channel_C"/>
</dbReference>
<keyword evidence="6 8" id="KW-0472">Membrane</keyword>
<feature type="transmembrane region" description="Helical" evidence="8">
    <location>
        <begin position="93"/>
        <end position="112"/>
    </location>
</feature>
<feature type="transmembrane region" description="Helical" evidence="8">
    <location>
        <begin position="160"/>
        <end position="186"/>
    </location>
</feature>
<dbReference type="Gene3D" id="3.30.70.100">
    <property type="match status" value="1"/>
</dbReference>
<comment type="caution">
    <text evidence="12">The sequence shown here is derived from an EMBL/GenBank/DDBJ whole genome shotgun (WGS) entry which is preliminary data.</text>
</comment>
<feature type="transmembrane region" description="Helical" evidence="8">
    <location>
        <begin position="12"/>
        <end position="32"/>
    </location>
</feature>
<dbReference type="SUPFAM" id="SSF82861">
    <property type="entry name" value="Mechanosensitive channel protein MscS (YggB), transmembrane region"/>
    <property type="match status" value="1"/>
</dbReference>
<proteinExistence type="inferred from homology"/>
<feature type="domain" description="Mechanosensitive ion channel transmembrane helices 2/3" evidence="11">
    <location>
        <begin position="131"/>
        <end position="172"/>
    </location>
</feature>
<dbReference type="Proteomes" id="UP000769766">
    <property type="component" value="Unassembled WGS sequence"/>
</dbReference>
<dbReference type="InterPro" id="IPR006685">
    <property type="entry name" value="MscS_channel_2nd"/>
</dbReference>
<dbReference type="Gene3D" id="1.10.287.1260">
    <property type="match status" value="1"/>
</dbReference>
<evidence type="ECO:0000259" key="9">
    <source>
        <dbReference type="Pfam" id="PF00924"/>
    </source>
</evidence>
<protein>
    <submittedName>
        <fullName evidence="12">Mechanosensitive ion channel family protein</fullName>
    </submittedName>
</protein>
<sequence>MTRLMEIEIPLPPWIVLPAFFALLVILGKIIDLFSQRYLRQWAARTAFKTDDLFLQSLIWSMHLWLVLIGLYVTANALELPDKLVHFANQAAFIGFVLTLIYLGSRFLVLFIHEYGSQYEPIRASTGLLENLTRAVIILLGLMIILDSLGVSIAPLLTTLGIGSLAVALALQDTLANFFAGLYLLVDRPIQVGDYIKLDTGDEGYVERIGWRCARIRTLPNNIVIIPNQKLSQSVITNYYLPEPRMSLLLKVGVSYDSDPQQVEQLLLEVVQEAVGQVDGLLGEPAPFVRFIPGFSDFSLDFTLICQVRQFVDQYSVQHELRKRIFKRFRQEGIEIPFPIRTIYLKENDRSRVVNHDASRADARPEAHHLPRPEEE</sequence>
<evidence type="ECO:0000256" key="6">
    <source>
        <dbReference type="ARBA" id="ARBA00023136"/>
    </source>
</evidence>
<evidence type="ECO:0000259" key="10">
    <source>
        <dbReference type="Pfam" id="PF21082"/>
    </source>
</evidence>
<feature type="domain" description="Mechanosensitive ion channel MscS" evidence="9">
    <location>
        <begin position="173"/>
        <end position="239"/>
    </location>
</feature>
<feature type="transmembrane region" description="Helical" evidence="8">
    <location>
        <begin position="53"/>
        <end position="73"/>
    </location>
</feature>
<evidence type="ECO:0000256" key="8">
    <source>
        <dbReference type="SAM" id="Phobius"/>
    </source>
</evidence>
<feature type="region of interest" description="Disordered" evidence="7">
    <location>
        <begin position="355"/>
        <end position="376"/>
    </location>
</feature>
<dbReference type="Pfam" id="PF21082">
    <property type="entry name" value="MS_channel_3rd"/>
    <property type="match status" value="1"/>
</dbReference>
<dbReference type="SUPFAM" id="SSF50182">
    <property type="entry name" value="Sm-like ribonucleoproteins"/>
    <property type="match status" value="1"/>
</dbReference>
<comment type="similarity">
    <text evidence="2">Belongs to the MscS (TC 1.A.23) family.</text>
</comment>
<feature type="transmembrane region" description="Helical" evidence="8">
    <location>
        <begin position="132"/>
        <end position="154"/>
    </location>
</feature>
<dbReference type="InterPro" id="IPR023408">
    <property type="entry name" value="MscS_beta-dom_sf"/>
</dbReference>
<dbReference type="InterPro" id="IPR049142">
    <property type="entry name" value="MS_channel_1st"/>
</dbReference>
<evidence type="ECO:0000256" key="2">
    <source>
        <dbReference type="ARBA" id="ARBA00008017"/>
    </source>
</evidence>
<dbReference type="PANTHER" id="PTHR30566:SF25">
    <property type="entry name" value="INNER MEMBRANE PROTEIN"/>
    <property type="match status" value="1"/>
</dbReference>
<evidence type="ECO:0000256" key="3">
    <source>
        <dbReference type="ARBA" id="ARBA00022475"/>
    </source>
</evidence>
<organism evidence="12 13">
    <name type="scientific">Tectimicrobiota bacterium</name>
    <dbReference type="NCBI Taxonomy" id="2528274"/>
    <lineage>
        <taxon>Bacteria</taxon>
        <taxon>Pseudomonadati</taxon>
        <taxon>Nitrospinota/Tectimicrobiota group</taxon>
        <taxon>Candidatus Tectimicrobiota</taxon>
    </lineage>
</organism>
<dbReference type="GO" id="GO:0008381">
    <property type="term" value="F:mechanosensitive monoatomic ion channel activity"/>
    <property type="evidence" value="ECO:0007669"/>
    <property type="project" value="UniProtKB-ARBA"/>
</dbReference>
<evidence type="ECO:0000313" key="13">
    <source>
        <dbReference type="Proteomes" id="UP000769766"/>
    </source>
</evidence>
<feature type="domain" description="Mechanosensitive ion channel MscS C-terminal" evidence="10">
    <location>
        <begin position="250"/>
        <end position="336"/>
    </location>
</feature>
<dbReference type="EMBL" id="JACPRF010000326">
    <property type="protein sequence ID" value="MBI2877327.1"/>
    <property type="molecule type" value="Genomic_DNA"/>
</dbReference>
<keyword evidence="3" id="KW-1003">Cell membrane</keyword>
<accession>A0A932CRK8</accession>
<name>A0A932CRK8_UNCTE</name>